<reference evidence="1" key="1">
    <citation type="journal article" date="2021" name="Nat. Commun.">
        <title>Genomic analyses provide insights into spinach domestication and the genetic basis of agronomic traits.</title>
        <authorList>
            <person name="Cai X."/>
            <person name="Sun X."/>
            <person name="Xu C."/>
            <person name="Sun H."/>
            <person name="Wang X."/>
            <person name="Ge C."/>
            <person name="Zhang Z."/>
            <person name="Wang Q."/>
            <person name="Fei Z."/>
            <person name="Jiao C."/>
            <person name="Wang Q."/>
        </authorList>
    </citation>
    <scope>NUCLEOTIDE SEQUENCE [LARGE SCALE GENOMIC DNA]</scope>
    <source>
        <strain evidence="1">cv. Varoflay</strain>
    </source>
</reference>
<proteinExistence type="predicted"/>
<name>A0ABM3RMH4_SPIOL</name>
<protein>
    <submittedName>
        <fullName evidence="2">Uncharacterized protein isoform X1</fullName>
    </submittedName>
</protein>
<accession>A0ABM3RMH4</accession>
<reference evidence="2" key="2">
    <citation type="submission" date="2025-08" db="UniProtKB">
        <authorList>
            <consortium name="RefSeq"/>
        </authorList>
    </citation>
    <scope>IDENTIFICATION</scope>
    <source>
        <tissue evidence="2">Leaf</tissue>
    </source>
</reference>
<evidence type="ECO:0000313" key="2">
    <source>
        <dbReference type="RefSeq" id="XP_056696819.1"/>
    </source>
</evidence>
<dbReference type="RefSeq" id="XP_056696819.1">
    <property type="nucleotide sequence ID" value="XM_056840841.1"/>
</dbReference>
<organism evidence="1 2">
    <name type="scientific">Spinacia oleracea</name>
    <name type="common">Spinach</name>
    <dbReference type="NCBI Taxonomy" id="3562"/>
    <lineage>
        <taxon>Eukaryota</taxon>
        <taxon>Viridiplantae</taxon>
        <taxon>Streptophyta</taxon>
        <taxon>Embryophyta</taxon>
        <taxon>Tracheophyta</taxon>
        <taxon>Spermatophyta</taxon>
        <taxon>Magnoliopsida</taxon>
        <taxon>eudicotyledons</taxon>
        <taxon>Gunneridae</taxon>
        <taxon>Pentapetalae</taxon>
        <taxon>Caryophyllales</taxon>
        <taxon>Chenopodiaceae</taxon>
        <taxon>Chenopodioideae</taxon>
        <taxon>Anserineae</taxon>
        <taxon>Spinacia</taxon>
    </lineage>
</organism>
<gene>
    <name evidence="2" type="primary">LOC110793975</name>
</gene>
<dbReference type="Proteomes" id="UP000813463">
    <property type="component" value="Chromosome 3"/>
</dbReference>
<sequence>MITPVTPLLEAQTIECSQFINPYSLRVLATQLRNFGISLLSSSPPFNHHGRSSQMCYLVSVVGGLLNEEPNAKLRLLPCWTRYPKRGLEGFCGYMEMTQKEISEGFPIIGHQSVFIELSSKYSKLHDGNKEHHFKLTLKTNPKLNFFVINSS</sequence>
<dbReference type="GeneID" id="110793975"/>
<keyword evidence="1" id="KW-1185">Reference proteome</keyword>
<evidence type="ECO:0000313" key="1">
    <source>
        <dbReference type="Proteomes" id="UP000813463"/>
    </source>
</evidence>